<name>A0AAU9JGS9_9CILI</name>
<dbReference type="Proteomes" id="UP001162131">
    <property type="component" value="Unassembled WGS sequence"/>
</dbReference>
<dbReference type="InterPro" id="IPR004274">
    <property type="entry name" value="FCP1_dom"/>
</dbReference>
<dbReference type="PANTHER" id="PTHR12210">
    <property type="entry name" value="DULLARD PROTEIN PHOSPHATASE"/>
    <property type="match status" value="1"/>
</dbReference>
<gene>
    <name evidence="3" type="ORF">BSTOLATCC_MIC31860</name>
</gene>
<dbReference type="Pfam" id="PF03031">
    <property type="entry name" value="NIF"/>
    <property type="match status" value="1"/>
</dbReference>
<reference evidence="3" key="1">
    <citation type="submission" date="2021-09" db="EMBL/GenBank/DDBJ databases">
        <authorList>
            <consortium name="AG Swart"/>
            <person name="Singh M."/>
            <person name="Singh A."/>
            <person name="Seah K."/>
            <person name="Emmerich C."/>
        </authorList>
    </citation>
    <scope>NUCLEOTIDE SEQUENCE</scope>
    <source>
        <strain evidence="3">ATCC30299</strain>
    </source>
</reference>
<feature type="domain" description="FCP1 homology" evidence="2">
    <location>
        <begin position="171"/>
        <end position="331"/>
    </location>
</feature>
<dbReference type="EMBL" id="CAJZBQ010000032">
    <property type="protein sequence ID" value="CAG9322744.1"/>
    <property type="molecule type" value="Genomic_DNA"/>
</dbReference>
<dbReference type="FunFam" id="3.40.50.1000:FF:000093">
    <property type="entry name" value="NLI interacting factor-like phosphatase family protein"/>
    <property type="match status" value="1"/>
</dbReference>
<evidence type="ECO:0000259" key="2">
    <source>
        <dbReference type="PROSITE" id="PS50969"/>
    </source>
</evidence>
<keyword evidence="4" id="KW-1185">Reference proteome</keyword>
<evidence type="ECO:0000256" key="1">
    <source>
        <dbReference type="SAM" id="MobiDB-lite"/>
    </source>
</evidence>
<feature type="compositionally biased region" description="Low complexity" evidence="1">
    <location>
        <begin position="11"/>
        <end position="20"/>
    </location>
</feature>
<dbReference type="PROSITE" id="PS50969">
    <property type="entry name" value="FCP1"/>
    <property type="match status" value="1"/>
</dbReference>
<sequence>MENFKSRRNSHSLNNLLSNRSQERPPKFARMNKANETLRDWKSSRAPLLNHKYDVKKKAKNGTASMLDILEQEEKSEYSDQIVSSENASEMNLANDKSFLPSITLCGFYKPQQYPLHTISRPAVFSSKLEIHEKQNNRVDNSEKYAIIQQNNKNNETELEEIIRKRITLPPNKFSKTVILDLDETLVHCSKYIDKNDIVIKLKLPDFPTGRFGVKIRPHTSEFLQEISQFFEVIIFTASTALYADPILDLLDPEHKFFTQRFYRESCIHKGHLKVKDLRIFSNRNLKDLIIIDNSWNSISNQKSNGILITSWYGDSSDHELQDVLSFLKYLCSVKDVRESIKLAPKAFSKHKASKSYNSL</sequence>
<dbReference type="InterPro" id="IPR036412">
    <property type="entry name" value="HAD-like_sf"/>
</dbReference>
<dbReference type="SUPFAM" id="SSF56784">
    <property type="entry name" value="HAD-like"/>
    <property type="match status" value="1"/>
</dbReference>
<proteinExistence type="predicted"/>
<dbReference type="NCBIfam" id="TIGR02251">
    <property type="entry name" value="HIF-SF_euk"/>
    <property type="match status" value="1"/>
</dbReference>
<comment type="caution">
    <text evidence="3">The sequence shown here is derived from an EMBL/GenBank/DDBJ whole genome shotgun (WGS) entry which is preliminary data.</text>
</comment>
<dbReference type="InterPro" id="IPR011948">
    <property type="entry name" value="Dullard_phosphatase"/>
</dbReference>
<feature type="region of interest" description="Disordered" evidence="1">
    <location>
        <begin position="1"/>
        <end position="28"/>
    </location>
</feature>
<evidence type="ECO:0000313" key="4">
    <source>
        <dbReference type="Proteomes" id="UP001162131"/>
    </source>
</evidence>
<evidence type="ECO:0000313" key="3">
    <source>
        <dbReference type="EMBL" id="CAG9322744.1"/>
    </source>
</evidence>
<dbReference type="Gene3D" id="3.40.50.1000">
    <property type="entry name" value="HAD superfamily/HAD-like"/>
    <property type="match status" value="1"/>
</dbReference>
<protein>
    <recommendedName>
        <fullName evidence="2">FCP1 homology domain-containing protein</fullName>
    </recommendedName>
</protein>
<dbReference type="InterPro" id="IPR050365">
    <property type="entry name" value="TIM50"/>
</dbReference>
<accession>A0AAU9JGS9</accession>
<dbReference type="InterPro" id="IPR023214">
    <property type="entry name" value="HAD_sf"/>
</dbReference>
<feature type="compositionally biased region" description="Basic residues" evidence="1">
    <location>
        <begin position="1"/>
        <end position="10"/>
    </location>
</feature>
<dbReference type="CDD" id="cd07521">
    <property type="entry name" value="HAD_FCP1-like"/>
    <property type="match status" value="1"/>
</dbReference>
<dbReference type="SMART" id="SM00577">
    <property type="entry name" value="CPDc"/>
    <property type="match status" value="1"/>
</dbReference>
<dbReference type="GO" id="GO:0016791">
    <property type="term" value="F:phosphatase activity"/>
    <property type="evidence" value="ECO:0007669"/>
    <property type="project" value="InterPro"/>
</dbReference>
<organism evidence="3 4">
    <name type="scientific">Blepharisma stoltei</name>
    <dbReference type="NCBI Taxonomy" id="1481888"/>
    <lineage>
        <taxon>Eukaryota</taxon>
        <taxon>Sar</taxon>
        <taxon>Alveolata</taxon>
        <taxon>Ciliophora</taxon>
        <taxon>Postciliodesmatophora</taxon>
        <taxon>Heterotrichea</taxon>
        <taxon>Heterotrichida</taxon>
        <taxon>Blepharismidae</taxon>
        <taxon>Blepharisma</taxon>
    </lineage>
</organism>
<dbReference type="AlphaFoldDB" id="A0AAU9JGS9"/>